<evidence type="ECO:0000313" key="2">
    <source>
        <dbReference type="Proteomes" id="UP001550348"/>
    </source>
</evidence>
<dbReference type="EMBL" id="JBEXRX010000290">
    <property type="protein sequence ID" value="MEU0157023.1"/>
    <property type="molecule type" value="Genomic_DNA"/>
</dbReference>
<dbReference type="InterPro" id="IPR036390">
    <property type="entry name" value="WH_DNA-bd_sf"/>
</dbReference>
<gene>
    <name evidence="1" type="ORF">ABZ071_35245</name>
</gene>
<evidence type="ECO:0008006" key="3">
    <source>
        <dbReference type="Google" id="ProtNLM"/>
    </source>
</evidence>
<comment type="caution">
    <text evidence="1">The sequence shown here is derived from an EMBL/GenBank/DDBJ whole genome shotgun (WGS) entry which is preliminary data.</text>
</comment>
<evidence type="ECO:0000313" key="1">
    <source>
        <dbReference type="EMBL" id="MEU0157023.1"/>
    </source>
</evidence>
<dbReference type="RefSeq" id="WP_355668489.1">
    <property type="nucleotide sequence ID" value="NZ_JBEXRX010000290.1"/>
</dbReference>
<name>A0ABV2VW63_9ACTN</name>
<dbReference type="Proteomes" id="UP001550348">
    <property type="component" value="Unassembled WGS sequence"/>
</dbReference>
<dbReference type="SUPFAM" id="SSF46785">
    <property type="entry name" value="Winged helix' DNA-binding domain"/>
    <property type="match status" value="1"/>
</dbReference>
<reference evidence="1 2" key="1">
    <citation type="submission" date="2024-06" db="EMBL/GenBank/DDBJ databases">
        <title>The Natural Products Discovery Center: Release of the First 8490 Sequenced Strains for Exploring Actinobacteria Biosynthetic Diversity.</title>
        <authorList>
            <person name="Kalkreuter E."/>
            <person name="Kautsar S.A."/>
            <person name="Yang D."/>
            <person name="Bader C.D."/>
            <person name="Teijaro C.N."/>
            <person name="Fluegel L."/>
            <person name="Davis C.M."/>
            <person name="Simpson J.R."/>
            <person name="Lauterbach L."/>
            <person name="Steele A.D."/>
            <person name="Gui C."/>
            <person name="Meng S."/>
            <person name="Li G."/>
            <person name="Viehrig K."/>
            <person name="Ye F."/>
            <person name="Su P."/>
            <person name="Kiefer A.F."/>
            <person name="Nichols A."/>
            <person name="Cepeda A.J."/>
            <person name="Yan W."/>
            <person name="Fan B."/>
            <person name="Jiang Y."/>
            <person name="Adhikari A."/>
            <person name="Zheng C.-J."/>
            <person name="Schuster L."/>
            <person name="Cowan T.M."/>
            <person name="Smanski M.J."/>
            <person name="Chevrette M.G."/>
            <person name="De Carvalho L.P.S."/>
            <person name="Shen B."/>
        </authorList>
    </citation>
    <scope>NUCLEOTIDE SEQUENCE [LARGE SCALE GENOMIC DNA]</scope>
    <source>
        <strain evidence="1 2">NPDC006286</strain>
    </source>
</reference>
<proteinExistence type="predicted"/>
<accession>A0ABV2VW63</accession>
<protein>
    <recommendedName>
        <fullName evidence="3">MarR family transcriptional regulator</fullName>
    </recommendedName>
</protein>
<sequence length="545" mass="60814">MAKRPVTVNDLLAGQVGLDIECADRVYLNGYVPNLQQPGQIVGFLTRHLGQPIPSPALMDQIGQRFRHAVDTYTEANRIPVVRFGKGQRKVDVMRPLMRQAAATGRSQVVAVGIAQEYALVTDARTTRSESGAPWFTFAKAQRRVNSYYFYLWDTQMGGAFIKVCSYFPYPMKIWVNGHEWAKRHATAAGVGFTELSNGFASCADAAGLQAICDRFGPEPIRDFIDRWLDRLPLPLTAADKAAGYWWDISMRQVEFSRTIVFTQPRHARTFFETLVADNLDLGRPDQIEIIFGRGIARRRRTTNRSARTRPGPEVFKTAIDRANQGVTVNVFFKHSRAKQYLKDGRAMRIETVVNDTTDLGVLRRLEHFDELSAKARAINHRIVEAERVGQGAVLASPAFERIAHPSVEDGRMAPALRFGDPRVQALAGALAHTLTAATGITNRSLRALMPALLGGSTYTASQASYDLTRLRLKGLIERLPGRNVYHLTPAGQRFAVFYTKLHNRLLRPLLAADAPPAPLQLRQALRTIDRHIDDYLDLAGVCPD</sequence>
<organism evidence="1 2">
    <name type="scientific">Micromonospora fulviviridis</name>
    <dbReference type="NCBI Taxonomy" id="47860"/>
    <lineage>
        <taxon>Bacteria</taxon>
        <taxon>Bacillati</taxon>
        <taxon>Actinomycetota</taxon>
        <taxon>Actinomycetes</taxon>
        <taxon>Micromonosporales</taxon>
        <taxon>Micromonosporaceae</taxon>
        <taxon>Micromonospora</taxon>
    </lineage>
</organism>
<keyword evidence="2" id="KW-1185">Reference proteome</keyword>